<dbReference type="Gene3D" id="3.30.420.10">
    <property type="entry name" value="Ribonuclease H-like superfamily/Ribonuclease H"/>
    <property type="match status" value="1"/>
</dbReference>
<protein>
    <submittedName>
        <fullName evidence="3">Ribonuclease H protein At1g65750 family</fullName>
    </submittedName>
</protein>
<evidence type="ECO:0000313" key="4">
    <source>
        <dbReference type="Proteomes" id="UP000075243"/>
    </source>
</evidence>
<dbReference type="Pfam" id="PF13456">
    <property type="entry name" value="RVT_3"/>
    <property type="match status" value="1"/>
</dbReference>
<dbReference type="InterPro" id="IPR053151">
    <property type="entry name" value="RNase_H-like"/>
</dbReference>
<dbReference type="Pfam" id="PF13966">
    <property type="entry name" value="zf-RVT"/>
    <property type="match status" value="1"/>
</dbReference>
<keyword evidence="4" id="KW-1185">Reference proteome</keyword>
<accession>A0A151S072</accession>
<sequence>MYNDGWNFNYLHTQLPSQLLDQLSSFPGPSNISAQDSFVWAASTSGVYSTRSAYAWLKGTTNDTIQWRKVWKSKLPEKINFLLWLLVHQALPTNVFRNRCNLQDSPYCSRCSGNIETILHCIRDCPHSRELWTRLDLAQSNDFHILDPVAWIFKQLSAEDKELRMLTIWWAWRWRNNMILDSSCWSVNYVVRCIYLDALNLHLSLSSDFQLTPTLFPLDSSTVHLNVDGCWFSDQSRLGFGGLIRNVSGHWLAGFSSNCSHGDPSLAELLAILEGLKIAWHMGFKTVQCMIDSMDIVQSLLHRDQAYLHSHASYLFDIFSLVDKPWTVNFLWIARDRNCSADALAKLGASLVLPYF</sequence>
<dbReference type="InterPro" id="IPR036397">
    <property type="entry name" value="RNaseH_sf"/>
</dbReference>
<dbReference type="InterPro" id="IPR026960">
    <property type="entry name" value="RVT-Znf"/>
</dbReference>
<dbReference type="AlphaFoldDB" id="A0A151S072"/>
<feature type="domain" description="Reverse transcriptase zinc-binding" evidence="2">
    <location>
        <begin position="48"/>
        <end position="132"/>
    </location>
</feature>
<dbReference type="OMA" id="FLMENEH"/>
<name>A0A151S072_CAJCA</name>
<dbReference type="Proteomes" id="UP000075243">
    <property type="component" value="Unassembled WGS sequence"/>
</dbReference>
<dbReference type="Gramene" id="C.cajan_34214.t">
    <property type="protein sequence ID" value="C.cajan_34214.t.cds1"/>
    <property type="gene ID" value="C.cajan_34214"/>
</dbReference>
<evidence type="ECO:0000259" key="2">
    <source>
        <dbReference type="Pfam" id="PF13966"/>
    </source>
</evidence>
<dbReference type="CDD" id="cd06222">
    <property type="entry name" value="RNase_H_like"/>
    <property type="match status" value="1"/>
</dbReference>
<reference evidence="3" key="1">
    <citation type="journal article" date="2012" name="Nat. Biotechnol.">
        <title>Draft genome sequence of pigeonpea (Cajanus cajan), an orphan legume crop of resource-poor farmers.</title>
        <authorList>
            <person name="Varshney R.K."/>
            <person name="Chen W."/>
            <person name="Li Y."/>
            <person name="Bharti A.K."/>
            <person name="Saxena R.K."/>
            <person name="Schlueter J.A."/>
            <person name="Donoghue M.T."/>
            <person name="Azam S."/>
            <person name="Fan G."/>
            <person name="Whaley A.M."/>
            <person name="Farmer A.D."/>
            <person name="Sheridan J."/>
            <person name="Iwata A."/>
            <person name="Tuteja R."/>
            <person name="Penmetsa R.V."/>
            <person name="Wu W."/>
            <person name="Upadhyaya H.D."/>
            <person name="Yang S.P."/>
            <person name="Shah T."/>
            <person name="Saxena K.B."/>
            <person name="Michael T."/>
            <person name="McCombie W.R."/>
            <person name="Yang B."/>
            <person name="Zhang G."/>
            <person name="Yang H."/>
            <person name="Wang J."/>
            <person name="Spillane C."/>
            <person name="Cook D.R."/>
            <person name="May G.D."/>
            <person name="Xu X."/>
            <person name="Jackson S.A."/>
        </authorList>
    </citation>
    <scope>NUCLEOTIDE SEQUENCE [LARGE SCALE GENOMIC DNA]</scope>
</reference>
<dbReference type="EMBL" id="KQ483506">
    <property type="protein sequence ID" value="KYP48192.1"/>
    <property type="molecule type" value="Genomic_DNA"/>
</dbReference>
<dbReference type="PANTHER" id="PTHR47723">
    <property type="entry name" value="OS05G0353850 PROTEIN"/>
    <property type="match status" value="1"/>
</dbReference>
<organism evidence="3 4">
    <name type="scientific">Cajanus cajan</name>
    <name type="common">Pigeon pea</name>
    <name type="synonym">Cajanus indicus</name>
    <dbReference type="NCBI Taxonomy" id="3821"/>
    <lineage>
        <taxon>Eukaryota</taxon>
        <taxon>Viridiplantae</taxon>
        <taxon>Streptophyta</taxon>
        <taxon>Embryophyta</taxon>
        <taxon>Tracheophyta</taxon>
        <taxon>Spermatophyta</taxon>
        <taxon>Magnoliopsida</taxon>
        <taxon>eudicotyledons</taxon>
        <taxon>Gunneridae</taxon>
        <taxon>Pentapetalae</taxon>
        <taxon>rosids</taxon>
        <taxon>fabids</taxon>
        <taxon>Fabales</taxon>
        <taxon>Fabaceae</taxon>
        <taxon>Papilionoideae</taxon>
        <taxon>50 kb inversion clade</taxon>
        <taxon>NPAAA clade</taxon>
        <taxon>indigoferoid/millettioid clade</taxon>
        <taxon>Phaseoleae</taxon>
        <taxon>Cajanus</taxon>
    </lineage>
</organism>
<evidence type="ECO:0000313" key="3">
    <source>
        <dbReference type="EMBL" id="KYP48192.1"/>
    </source>
</evidence>
<evidence type="ECO:0000259" key="1">
    <source>
        <dbReference type="Pfam" id="PF13456"/>
    </source>
</evidence>
<dbReference type="InterPro" id="IPR044730">
    <property type="entry name" value="RNase_H-like_dom_plant"/>
</dbReference>
<proteinExistence type="predicted"/>
<feature type="domain" description="RNase H type-1" evidence="1">
    <location>
        <begin position="226"/>
        <end position="347"/>
    </location>
</feature>
<dbReference type="GO" id="GO:0003676">
    <property type="term" value="F:nucleic acid binding"/>
    <property type="evidence" value="ECO:0007669"/>
    <property type="project" value="InterPro"/>
</dbReference>
<dbReference type="PANTHER" id="PTHR47723:SF19">
    <property type="entry name" value="POLYNUCLEOTIDYL TRANSFERASE, RIBONUCLEASE H-LIKE SUPERFAMILY PROTEIN"/>
    <property type="match status" value="1"/>
</dbReference>
<dbReference type="InterPro" id="IPR012337">
    <property type="entry name" value="RNaseH-like_sf"/>
</dbReference>
<dbReference type="InterPro" id="IPR002156">
    <property type="entry name" value="RNaseH_domain"/>
</dbReference>
<dbReference type="SUPFAM" id="SSF53098">
    <property type="entry name" value="Ribonuclease H-like"/>
    <property type="match status" value="1"/>
</dbReference>
<dbReference type="GO" id="GO:0004523">
    <property type="term" value="F:RNA-DNA hybrid ribonuclease activity"/>
    <property type="evidence" value="ECO:0007669"/>
    <property type="project" value="InterPro"/>
</dbReference>
<gene>
    <name evidence="3" type="ORF">KK1_030144</name>
</gene>